<comment type="caution">
    <text evidence="1">The sequence shown here is derived from an EMBL/GenBank/DDBJ whole genome shotgun (WGS) entry which is preliminary data.</text>
</comment>
<accession>A0A4Y9L5Q9</accession>
<protein>
    <submittedName>
        <fullName evidence="1">Putative addiction module antidote protein</fullName>
    </submittedName>
</protein>
<name>A0A4Y9L5Q9_9BRAD</name>
<sequence length="55" mass="5835">MTPLCNEAIGTVARARGMAALAKDAGLSSENLYKALSSESHPELSSVMKAELTRR</sequence>
<keyword evidence="2" id="KW-1185">Reference proteome</keyword>
<evidence type="ECO:0000313" key="1">
    <source>
        <dbReference type="EMBL" id="TFV38017.1"/>
    </source>
</evidence>
<organism evidence="1 2">
    <name type="scientific">Bradyrhizobium frederickii</name>
    <dbReference type="NCBI Taxonomy" id="2560054"/>
    <lineage>
        <taxon>Bacteria</taxon>
        <taxon>Pseudomonadati</taxon>
        <taxon>Pseudomonadota</taxon>
        <taxon>Alphaproteobacteria</taxon>
        <taxon>Hyphomicrobiales</taxon>
        <taxon>Nitrobacteraceae</taxon>
        <taxon>Bradyrhizobium</taxon>
    </lineage>
</organism>
<dbReference type="Proteomes" id="UP000298225">
    <property type="component" value="Unassembled WGS sequence"/>
</dbReference>
<dbReference type="RefSeq" id="WP_126255640.1">
    <property type="nucleotide sequence ID" value="NZ_SPQU01000007.1"/>
</dbReference>
<dbReference type="OrthoDB" id="9798416at2"/>
<reference evidence="1 2" key="1">
    <citation type="submission" date="2019-03" db="EMBL/GenBank/DDBJ databases">
        <title>Bradyrhizobium strains diversity isolated from Chamaecrista fasciculata.</title>
        <authorList>
            <person name="Urquiaga M.C.O."/>
            <person name="Hungria M."/>
            <person name="Delamuta J.R.M."/>
        </authorList>
    </citation>
    <scope>NUCLEOTIDE SEQUENCE [LARGE SCALE GENOMIC DNA]</scope>
    <source>
        <strain evidence="1 2">CNPSo 3424</strain>
    </source>
</reference>
<dbReference type="InterPro" id="IPR014057">
    <property type="entry name" value="HI1420"/>
</dbReference>
<gene>
    <name evidence="1" type="ORF">E4K66_16425</name>
</gene>
<proteinExistence type="predicted"/>
<evidence type="ECO:0000313" key="2">
    <source>
        <dbReference type="Proteomes" id="UP000298225"/>
    </source>
</evidence>
<dbReference type="EMBL" id="SPQU01000007">
    <property type="protein sequence ID" value="TFV38017.1"/>
    <property type="molecule type" value="Genomic_DNA"/>
</dbReference>
<dbReference type="Pfam" id="PF21716">
    <property type="entry name" value="dnstrm_HI1420"/>
    <property type="match status" value="1"/>
</dbReference>
<dbReference type="NCBIfam" id="TIGR02684">
    <property type="entry name" value="dnstrm_HI1420"/>
    <property type="match status" value="1"/>
</dbReference>
<dbReference type="AlphaFoldDB" id="A0A4Y9L5Q9"/>